<feature type="domain" description="Extensin-like C-terminal" evidence="3">
    <location>
        <begin position="91"/>
        <end position="269"/>
    </location>
</feature>
<dbReference type="InterPro" id="IPR009683">
    <property type="entry name" value="Extensin-like_C"/>
</dbReference>
<evidence type="ECO:0000313" key="5">
    <source>
        <dbReference type="Proteomes" id="UP000782610"/>
    </source>
</evidence>
<proteinExistence type="predicted"/>
<gene>
    <name evidence="4" type="ORF">HY834_11570</name>
</gene>
<feature type="region of interest" description="Disordered" evidence="1">
    <location>
        <begin position="19"/>
        <end position="63"/>
    </location>
</feature>
<evidence type="ECO:0000259" key="3">
    <source>
        <dbReference type="Pfam" id="PF06904"/>
    </source>
</evidence>
<dbReference type="EMBL" id="JACRAF010000031">
    <property type="protein sequence ID" value="MBI4922380.1"/>
    <property type="molecule type" value="Genomic_DNA"/>
</dbReference>
<comment type="caution">
    <text evidence="4">The sequence shown here is derived from an EMBL/GenBank/DDBJ whole genome shotgun (WGS) entry which is preliminary data.</text>
</comment>
<evidence type="ECO:0000256" key="2">
    <source>
        <dbReference type="SAM" id="SignalP"/>
    </source>
</evidence>
<protein>
    <submittedName>
        <fullName evidence="4">Extensin family protein</fullName>
    </submittedName>
</protein>
<feature type="chain" id="PRO_5037796257" evidence="2">
    <location>
        <begin position="19"/>
        <end position="270"/>
    </location>
</feature>
<evidence type="ECO:0000256" key="1">
    <source>
        <dbReference type="SAM" id="MobiDB-lite"/>
    </source>
</evidence>
<keyword evidence="2" id="KW-0732">Signal</keyword>
<dbReference type="AlphaFoldDB" id="A0A933L3L6"/>
<dbReference type="Proteomes" id="UP000782610">
    <property type="component" value="Unassembled WGS sequence"/>
</dbReference>
<reference evidence="4" key="1">
    <citation type="submission" date="2020-07" db="EMBL/GenBank/DDBJ databases">
        <title>Huge and variable diversity of episymbiotic CPR bacteria and DPANN archaea in groundwater ecosystems.</title>
        <authorList>
            <person name="He C.Y."/>
            <person name="Keren R."/>
            <person name="Whittaker M."/>
            <person name="Farag I.F."/>
            <person name="Doudna J."/>
            <person name="Cate J.H.D."/>
            <person name="Banfield J.F."/>
        </authorList>
    </citation>
    <scope>NUCLEOTIDE SEQUENCE</scope>
    <source>
        <strain evidence="4">NC_groundwater_1586_Pr3_B-0.1um_66_15</strain>
    </source>
</reference>
<feature type="signal peptide" evidence="2">
    <location>
        <begin position="1"/>
        <end position="18"/>
    </location>
</feature>
<name>A0A933L3L6_9HYPH</name>
<organism evidence="4 5">
    <name type="scientific">Devosia nanyangense</name>
    <dbReference type="NCBI Taxonomy" id="1228055"/>
    <lineage>
        <taxon>Bacteria</taxon>
        <taxon>Pseudomonadati</taxon>
        <taxon>Pseudomonadota</taxon>
        <taxon>Alphaproteobacteria</taxon>
        <taxon>Hyphomicrobiales</taxon>
        <taxon>Devosiaceae</taxon>
        <taxon>Devosia</taxon>
    </lineage>
</organism>
<sequence>MRHVLALLLIAMAGPALAQTDPVPLPRERPVASADAGGVPLPRPRPIAGPAQLAPAPDPSQAADGVGAGPILPAKLVVEPVVPPRDYQAACPAVMNGEVTATALPPIHEGQCGLQSPLSLEAVSANGRSIPLNAAVITDCGMATALPAWIAEVDLYLIAHDSTRIETINFGTNYACRNVDNAKTGNLSFHAFADALDLIGFSLEDGRTISIAPGWAGTEEQGSRILRFAHDAACAHFTTVLGPEADAFHLDNMHIDLGCHGKRCTARLCQ</sequence>
<dbReference type="Pfam" id="PF06904">
    <property type="entry name" value="Extensin-like_C"/>
    <property type="match status" value="1"/>
</dbReference>
<accession>A0A933L3L6</accession>
<evidence type="ECO:0000313" key="4">
    <source>
        <dbReference type="EMBL" id="MBI4922380.1"/>
    </source>
</evidence>